<accession>A0A6G0VLL3</accession>
<comment type="caution">
    <text evidence="2">The sequence shown here is derived from an EMBL/GenBank/DDBJ whole genome shotgun (WGS) entry which is preliminary data.</text>
</comment>
<feature type="domain" description="DUF659" evidence="1">
    <location>
        <begin position="67"/>
        <end position="225"/>
    </location>
</feature>
<evidence type="ECO:0000313" key="2">
    <source>
        <dbReference type="EMBL" id="KAF0697932.1"/>
    </source>
</evidence>
<evidence type="ECO:0000313" key="3">
    <source>
        <dbReference type="Proteomes" id="UP000478052"/>
    </source>
</evidence>
<dbReference type="GO" id="GO:0006357">
    <property type="term" value="P:regulation of transcription by RNA polymerase II"/>
    <property type="evidence" value="ECO:0007669"/>
    <property type="project" value="InterPro"/>
</dbReference>
<dbReference type="InterPro" id="IPR033375">
    <property type="entry name" value="Cggbp1"/>
</dbReference>
<dbReference type="PANTHER" id="PTHR32344:SF1">
    <property type="entry name" value="U1-TYPE DOMAIN-CONTAINING PROTEIN"/>
    <property type="match status" value="1"/>
</dbReference>
<dbReference type="EMBL" id="VUJU01015004">
    <property type="protein sequence ID" value="KAF0697932.1"/>
    <property type="molecule type" value="Genomic_DNA"/>
</dbReference>
<dbReference type="InterPro" id="IPR007021">
    <property type="entry name" value="DUF659"/>
</dbReference>
<dbReference type="Pfam" id="PF04937">
    <property type="entry name" value="DUF659"/>
    <property type="match status" value="1"/>
</dbReference>
<organism evidence="2 3">
    <name type="scientific">Aphis craccivora</name>
    <name type="common">Cowpea aphid</name>
    <dbReference type="NCBI Taxonomy" id="307492"/>
    <lineage>
        <taxon>Eukaryota</taxon>
        <taxon>Metazoa</taxon>
        <taxon>Ecdysozoa</taxon>
        <taxon>Arthropoda</taxon>
        <taxon>Hexapoda</taxon>
        <taxon>Insecta</taxon>
        <taxon>Pterygota</taxon>
        <taxon>Neoptera</taxon>
        <taxon>Paraneoptera</taxon>
        <taxon>Hemiptera</taxon>
        <taxon>Sternorrhyncha</taxon>
        <taxon>Aphidomorpha</taxon>
        <taxon>Aphidoidea</taxon>
        <taxon>Aphididae</taxon>
        <taxon>Aphidini</taxon>
        <taxon>Aphis</taxon>
        <taxon>Aphis</taxon>
    </lineage>
</organism>
<protein>
    <recommendedName>
        <fullName evidence="1">DUF659 domain-containing protein</fullName>
    </recommendedName>
</protein>
<name>A0A6G0VLL3_APHCR</name>
<dbReference type="OrthoDB" id="6602185at2759"/>
<dbReference type="SUPFAM" id="SSF53098">
    <property type="entry name" value="Ribonuclease H-like"/>
    <property type="match status" value="1"/>
</dbReference>
<sequence>YSRESIKTKKNKPIQQQITDSFEISNSQNQFHIDLCQALVGANIPFFKLQSLPFRSFLQKYTNKSIPDESTLRKKYLQVCFDSTIVKIRQKIGEHHIYIMVDETTDARGLYICNLLVGILHQEIDPTPFLIACKVLPKTNYDTVSRFINDNLMNFFLQNSEYQYKVLLLVTDAAPYMIKTGQALNTFYPNMIHVTCVAHGLNRVLEKVREIFPEVNKLVNNGKKILLKSPHRVEIYKNIMECELPPEPVITKWGTWLEAALFYAENFNKFKMFINALDEDVQTIKKLKRVITSASIISDLTFIKSHLSTFPQALTHLKKINNEKGQIMAHKFNSVVEKNTGYALIKKYNDCINGMKNMNVEQQPAIVACYKMSSITSVEVERTFSKLKDILSDRRHNFSANNFEMYNISKKLDK</sequence>
<dbReference type="PANTHER" id="PTHR32344">
    <property type="entry name" value="U1-TYPE DOMAIN-CONTAINING PROTEIN"/>
    <property type="match status" value="1"/>
</dbReference>
<proteinExistence type="predicted"/>
<keyword evidence="3" id="KW-1185">Reference proteome</keyword>
<dbReference type="GO" id="GO:0005634">
    <property type="term" value="C:nucleus"/>
    <property type="evidence" value="ECO:0007669"/>
    <property type="project" value="InterPro"/>
</dbReference>
<dbReference type="Proteomes" id="UP000478052">
    <property type="component" value="Unassembled WGS sequence"/>
</dbReference>
<reference evidence="2 3" key="1">
    <citation type="submission" date="2019-08" db="EMBL/GenBank/DDBJ databases">
        <title>Whole genome of Aphis craccivora.</title>
        <authorList>
            <person name="Voronova N.V."/>
            <person name="Shulinski R.S."/>
            <person name="Bandarenka Y.V."/>
            <person name="Zhorov D.G."/>
            <person name="Warner D."/>
        </authorList>
    </citation>
    <scope>NUCLEOTIDE SEQUENCE [LARGE SCALE GENOMIC DNA]</scope>
    <source>
        <strain evidence="2">180601</strain>
        <tissue evidence="2">Whole Body</tissue>
    </source>
</reference>
<dbReference type="GO" id="GO:0003690">
    <property type="term" value="F:double-stranded DNA binding"/>
    <property type="evidence" value="ECO:0007669"/>
    <property type="project" value="InterPro"/>
</dbReference>
<gene>
    <name evidence="2" type="ORF">FWK35_00036373</name>
</gene>
<evidence type="ECO:0000259" key="1">
    <source>
        <dbReference type="Pfam" id="PF04937"/>
    </source>
</evidence>
<feature type="non-terminal residue" evidence="2">
    <location>
        <position position="1"/>
    </location>
</feature>
<dbReference type="AlphaFoldDB" id="A0A6G0VLL3"/>
<dbReference type="InterPro" id="IPR012337">
    <property type="entry name" value="RNaseH-like_sf"/>
</dbReference>